<keyword evidence="5" id="KW-1185">Reference proteome</keyword>
<feature type="compositionally biased region" description="Polar residues" evidence="1">
    <location>
        <begin position="24"/>
        <end position="44"/>
    </location>
</feature>
<dbReference type="EMBL" id="VSWC01000170">
    <property type="protein sequence ID" value="KAA1072334.1"/>
    <property type="molecule type" value="Genomic_DNA"/>
</dbReference>
<dbReference type="Proteomes" id="UP000325313">
    <property type="component" value="Unassembled WGS sequence"/>
</dbReference>
<dbReference type="Proteomes" id="UP000324748">
    <property type="component" value="Unassembled WGS sequence"/>
</dbReference>
<evidence type="ECO:0000313" key="4">
    <source>
        <dbReference type="EMBL" id="KAA1086365.1"/>
    </source>
</evidence>
<evidence type="ECO:0000313" key="6">
    <source>
        <dbReference type="Proteomes" id="UP000325313"/>
    </source>
</evidence>
<feature type="chain" id="PRO_5036366116" evidence="2">
    <location>
        <begin position="22"/>
        <end position="221"/>
    </location>
</feature>
<evidence type="ECO:0000256" key="2">
    <source>
        <dbReference type="SAM" id="SignalP"/>
    </source>
</evidence>
<evidence type="ECO:0000256" key="1">
    <source>
        <dbReference type="SAM" id="MobiDB-lite"/>
    </source>
</evidence>
<feature type="region of interest" description="Disordered" evidence="1">
    <location>
        <begin position="22"/>
        <end position="141"/>
    </location>
</feature>
<protein>
    <submittedName>
        <fullName evidence="3">Uncharacterized protein</fullName>
    </submittedName>
</protein>
<feature type="signal peptide" evidence="2">
    <location>
        <begin position="1"/>
        <end position="21"/>
    </location>
</feature>
<organism evidence="3 5">
    <name type="scientific">Puccinia graminis f. sp. tritici</name>
    <dbReference type="NCBI Taxonomy" id="56615"/>
    <lineage>
        <taxon>Eukaryota</taxon>
        <taxon>Fungi</taxon>
        <taxon>Dikarya</taxon>
        <taxon>Basidiomycota</taxon>
        <taxon>Pucciniomycotina</taxon>
        <taxon>Pucciniomycetes</taxon>
        <taxon>Pucciniales</taxon>
        <taxon>Pucciniaceae</taxon>
        <taxon>Puccinia</taxon>
    </lineage>
</organism>
<feature type="compositionally biased region" description="Low complexity" evidence="1">
    <location>
        <begin position="60"/>
        <end position="71"/>
    </location>
</feature>
<evidence type="ECO:0000313" key="5">
    <source>
        <dbReference type="Proteomes" id="UP000324748"/>
    </source>
</evidence>
<comment type="caution">
    <text evidence="3">The sequence shown here is derived from an EMBL/GenBank/DDBJ whole genome shotgun (WGS) entry which is preliminary data.</text>
</comment>
<gene>
    <name evidence="3" type="ORF">PGT21_032793</name>
    <name evidence="4" type="ORF">PGTUg99_019360</name>
</gene>
<dbReference type="AlphaFoldDB" id="A0A5B0M918"/>
<reference evidence="5 6" key="1">
    <citation type="submission" date="2019-05" db="EMBL/GenBank/DDBJ databases">
        <title>Emergence of the Ug99 lineage of the wheat stem rust pathogen through somatic hybridization.</title>
        <authorList>
            <person name="Li F."/>
            <person name="Upadhyaya N.M."/>
            <person name="Sperschneider J."/>
            <person name="Matny O."/>
            <person name="Nguyen-Phuc H."/>
            <person name="Mago R."/>
            <person name="Raley C."/>
            <person name="Miller M.E."/>
            <person name="Silverstein K.A.T."/>
            <person name="Henningsen E."/>
            <person name="Hirsch C.D."/>
            <person name="Visser B."/>
            <person name="Pretorius Z.A."/>
            <person name="Steffenson B.J."/>
            <person name="Schwessinger B."/>
            <person name="Dodds P.N."/>
            <person name="Figueroa M."/>
        </authorList>
    </citation>
    <scope>NUCLEOTIDE SEQUENCE [LARGE SCALE GENOMIC DNA]</scope>
    <source>
        <strain evidence="3">21-0</strain>
        <strain evidence="4 6">Ug99</strain>
    </source>
</reference>
<dbReference type="EMBL" id="VDEP01000411">
    <property type="protein sequence ID" value="KAA1086365.1"/>
    <property type="molecule type" value="Genomic_DNA"/>
</dbReference>
<evidence type="ECO:0000313" key="3">
    <source>
        <dbReference type="EMBL" id="KAA1072334.1"/>
    </source>
</evidence>
<accession>A0A5B0M918</accession>
<sequence>MNTFTVFAALLLLSLEISAHSHDSYTSQPRPNLPASESYNSPSLPSHAVVPTHNLTPLKGSNSQVSNGSNGYLEPVFSGHATPQPDSALHGGANSGAYAKSGATTGRPVHPNTSLPEEGTMVPGAVDTKYGSALNSGGEPKKAGAIPDYIPTFQPFGGRQSAPVSPAYVAPSPKRNVIAARTSRCFIPSRCRAPVHCVSPASCRTLAKYCWKKARRCGYTY</sequence>
<name>A0A5B0M918_PUCGR</name>
<proteinExistence type="predicted"/>
<keyword evidence="2" id="KW-0732">Signal</keyword>
<dbReference type="OrthoDB" id="10278644at2759"/>